<reference evidence="3" key="1">
    <citation type="submission" date="2025-08" db="UniProtKB">
        <authorList>
            <consortium name="RefSeq"/>
        </authorList>
    </citation>
    <scope>IDENTIFICATION</scope>
    <source>
        <tissue evidence="3">Total insect</tissue>
    </source>
</reference>
<protein>
    <submittedName>
        <fullName evidence="3">Uncharacterized protein LOC117643490</fullName>
    </submittedName>
</protein>
<dbReference type="OrthoDB" id="8213146at2759"/>
<dbReference type="Proteomes" id="UP000515158">
    <property type="component" value="Unplaced"/>
</dbReference>
<sequence>MIQRWVAAVNTVLVFSAFLVFVCESNIAHGTTRKAINSFAGKYIAYADRFYMCEEGDSLDWRWNLRHSHWNPAKPNELQRLTGWLNGSINHVTDSSWAQVNLDRRSNNMWKDNALIFKFPAGSCTALRKNIPGFYSTVFKLPKDGPCDIPPGNYEVKNESVNWAFPAVPILQYGEYRFRFRLGAAKAKNPYTCLVVECHVVPQS</sequence>
<dbReference type="GeneID" id="117643490"/>
<dbReference type="AlphaFoldDB" id="A0A6P8ZL63"/>
<feature type="chain" id="PRO_5028066308" evidence="1">
    <location>
        <begin position="31"/>
        <end position="204"/>
    </location>
</feature>
<evidence type="ECO:0000313" key="3">
    <source>
        <dbReference type="RefSeq" id="XP_034238304.1"/>
    </source>
</evidence>
<proteinExistence type="predicted"/>
<evidence type="ECO:0000313" key="2">
    <source>
        <dbReference type="Proteomes" id="UP000515158"/>
    </source>
</evidence>
<dbReference type="RefSeq" id="XP_034238304.1">
    <property type="nucleotide sequence ID" value="XM_034382413.1"/>
</dbReference>
<accession>A0A6P8ZL63</accession>
<name>A0A6P8ZL63_THRPL</name>
<gene>
    <name evidence="3" type="primary">LOC117643490</name>
</gene>
<organism evidence="3">
    <name type="scientific">Thrips palmi</name>
    <name type="common">Melon thrips</name>
    <dbReference type="NCBI Taxonomy" id="161013"/>
    <lineage>
        <taxon>Eukaryota</taxon>
        <taxon>Metazoa</taxon>
        <taxon>Ecdysozoa</taxon>
        <taxon>Arthropoda</taxon>
        <taxon>Hexapoda</taxon>
        <taxon>Insecta</taxon>
        <taxon>Pterygota</taxon>
        <taxon>Neoptera</taxon>
        <taxon>Paraneoptera</taxon>
        <taxon>Thysanoptera</taxon>
        <taxon>Terebrantia</taxon>
        <taxon>Thripoidea</taxon>
        <taxon>Thripidae</taxon>
        <taxon>Thrips</taxon>
    </lineage>
</organism>
<dbReference type="InParanoid" id="A0A6P8ZL63"/>
<keyword evidence="1" id="KW-0732">Signal</keyword>
<evidence type="ECO:0000256" key="1">
    <source>
        <dbReference type="SAM" id="SignalP"/>
    </source>
</evidence>
<keyword evidence="2" id="KW-1185">Reference proteome</keyword>
<dbReference type="KEGG" id="tpal:117643490"/>
<feature type="signal peptide" evidence="1">
    <location>
        <begin position="1"/>
        <end position="30"/>
    </location>
</feature>